<dbReference type="OrthoDB" id="5492704at2"/>
<keyword evidence="3" id="KW-1185">Reference proteome</keyword>
<gene>
    <name evidence="2" type="ORF">FRD01_20835</name>
</gene>
<dbReference type="Proteomes" id="UP000321595">
    <property type="component" value="Chromosome"/>
</dbReference>
<evidence type="ECO:0000313" key="2">
    <source>
        <dbReference type="EMBL" id="QED29637.1"/>
    </source>
</evidence>
<reference evidence="2 3" key="1">
    <citation type="submission" date="2019-08" db="EMBL/GenBank/DDBJ databases">
        <authorList>
            <person name="Liang Q."/>
        </authorList>
    </citation>
    <scope>NUCLEOTIDE SEQUENCE [LARGE SCALE GENOMIC DNA]</scope>
    <source>
        <strain evidence="2 3">V1718</strain>
    </source>
</reference>
<dbReference type="EMBL" id="CP042467">
    <property type="protein sequence ID" value="QED29637.1"/>
    <property type="molecule type" value="Genomic_DNA"/>
</dbReference>
<dbReference type="AlphaFoldDB" id="A0A5B8XWV4"/>
<feature type="compositionally biased region" description="Low complexity" evidence="1">
    <location>
        <begin position="31"/>
        <end position="40"/>
    </location>
</feature>
<dbReference type="RefSeq" id="WP_146962870.1">
    <property type="nucleotide sequence ID" value="NZ_CP042467.1"/>
</dbReference>
<dbReference type="KEGG" id="bbae:FRD01_20835"/>
<name>A0A5B8XWV4_9DELT</name>
<protein>
    <submittedName>
        <fullName evidence="2">Uncharacterized protein</fullName>
    </submittedName>
</protein>
<accession>A0A5B8XWV4</accession>
<sequence>MLKYLALVSIFLISCGEDIKKGGSNPPPTNNPFGNLNNPDPNNPDPNNPDSNNSGLCLVDPDCDAGQVCESEQCVISCTTSVDCPASQICVPRDSQAPGSVCVENNVPSTEGYDYIVIRDTTTGESCEFSDPGSDMIAISLNDLEGSVIALFEAFDFQEGNAPNGNDYSDAFQIFDGSISEFGLSCPDSFESTYVASMGCGGFMVGQFVSDGVPVAVESGTEVYALEYGANCGGTPADTFEILLCTDSTAVSGGDYTSCDVRLGGGSGLVVEIVE</sequence>
<proteinExistence type="predicted"/>
<feature type="region of interest" description="Disordered" evidence="1">
    <location>
        <begin position="22"/>
        <end position="53"/>
    </location>
</feature>
<organism evidence="2 3">
    <name type="scientific">Microvenator marinus</name>
    <dbReference type="NCBI Taxonomy" id="2600177"/>
    <lineage>
        <taxon>Bacteria</taxon>
        <taxon>Deltaproteobacteria</taxon>
        <taxon>Bradymonadales</taxon>
        <taxon>Microvenatoraceae</taxon>
        <taxon>Microvenator</taxon>
    </lineage>
</organism>
<evidence type="ECO:0000313" key="3">
    <source>
        <dbReference type="Proteomes" id="UP000321595"/>
    </source>
</evidence>
<evidence type="ECO:0000256" key="1">
    <source>
        <dbReference type="SAM" id="MobiDB-lite"/>
    </source>
</evidence>
<dbReference type="PROSITE" id="PS51257">
    <property type="entry name" value="PROKAR_LIPOPROTEIN"/>
    <property type="match status" value="1"/>
</dbReference>